<sequence length="51" mass="5828">MGLNSTSKSPRRNDKGLRPEARFFEQSQPMVANGRRQPISRLSVNHHQGRP</sequence>
<name>A0ABR0PAJ3_GOSAR</name>
<dbReference type="Proteomes" id="UP001358586">
    <property type="component" value="Chromosome 7"/>
</dbReference>
<accession>A0ABR0PAJ3</accession>
<evidence type="ECO:0000256" key="1">
    <source>
        <dbReference type="SAM" id="MobiDB-lite"/>
    </source>
</evidence>
<gene>
    <name evidence="2" type="ORF">PVK06_023177</name>
</gene>
<evidence type="ECO:0000313" key="2">
    <source>
        <dbReference type="EMBL" id="KAK5818243.1"/>
    </source>
</evidence>
<proteinExistence type="predicted"/>
<comment type="caution">
    <text evidence="2">The sequence shown here is derived from an EMBL/GenBank/DDBJ whole genome shotgun (WGS) entry which is preliminary data.</text>
</comment>
<feature type="compositionally biased region" description="Basic and acidic residues" evidence="1">
    <location>
        <begin position="11"/>
        <end position="23"/>
    </location>
</feature>
<dbReference type="EMBL" id="JARKNE010000007">
    <property type="protein sequence ID" value="KAK5818243.1"/>
    <property type="molecule type" value="Genomic_DNA"/>
</dbReference>
<evidence type="ECO:0000313" key="3">
    <source>
        <dbReference type="Proteomes" id="UP001358586"/>
    </source>
</evidence>
<protein>
    <submittedName>
        <fullName evidence="2">Uncharacterized protein</fullName>
    </submittedName>
</protein>
<reference evidence="2 3" key="1">
    <citation type="submission" date="2023-03" db="EMBL/GenBank/DDBJ databases">
        <title>WGS of Gossypium arboreum.</title>
        <authorList>
            <person name="Yu D."/>
        </authorList>
    </citation>
    <scope>NUCLEOTIDE SEQUENCE [LARGE SCALE GENOMIC DNA]</scope>
    <source>
        <tissue evidence="2">Leaf</tissue>
    </source>
</reference>
<feature type="region of interest" description="Disordered" evidence="1">
    <location>
        <begin position="1"/>
        <end position="51"/>
    </location>
</feature>
<keyword evidence="3" id="KW-1185">Reference proteome</keyword>
<organism evidence="2 3">
    <name type="scientific">Gossypium arboreum</name>
    <name type="common">Tree cotton</name>
    <name type="synonym">Gossypium nanking</name>
    <dbReference type="NCBI Taxonomy" id="29729"/>
    <lineage>
        <taxon>Eukaryota</taxon>
        <taxon>Viridiplantae</taxon>
        <taxon>Streptophyta</taxon>
        <taxon>Embryophyta</taxon>
        <taxon>Tracheophyta</taxon>
        <taxon>Spermatophyta</taxon>
        <taxon>Magnoliopsida</taxon>
        <taxon>eudicotyledons</taxon>
        <taxon>Gunneridae</taxon>
        <taxon>Pentapetalae</taxon>
        <taxon>rosids</taxon>
        <taxon>malvids</taxon>
        <taxon>Malvales</taxon>
        <taxon>Malvaceae</taxon>
        <taxon>Malvoideae</taxon>
        <taxon>Gossypium</taxon>
    </lineage>
</organism>
<feature type="compositionally biased region" description="Polar residues" evidence="1">
    <location>
        <begin position="40"/>
        <end position="51"/>
    </location>
</feature>